<keyword evidence="2" id="KW-0472">Membrane</keyword>
<dbReference type="GeneID" id="65120984"/>
<sequence length="124" mass="13730">MSTMERLVIAVGGWLFLAAAVNAKEHHWLAVGVCLAWGTACFLGVFGYAADRRTRRAQRQNSALLAQIERDQRMIDQQQYRSGEWIRTQEGHYVRLGDDTGGSGGGVGGHDPQRDELGDEDSVR</sequence>
<name>A0A4Y6EM39_9CAUD</name>
<dbReference type="RefSeq" id="YP_010103128.1">
    <property type="nucleotide sequence ID" value="NC_055806.1"/>
</dbReference>
<dbReference type="Proteomes" id="UP000317864">
    <property type="component" value="Segment"/>
</dbReference>
<proteinExistence type="predicted"/>
<reference evidence="3 4" key="1">
    <citation type="submission" date="2019-05" db="EMBL/GenBank/DDBJ databases">
        <authorList>
            <person name="Feith S.L."/>
            <person name="Clifford K.A."/>
            <person name="Elmore F.L."/>
            <person name="Knight M.S."/>
            <person name="Le K."/>
            <person name="Lobaina D."/>
            <person name="Nougues D."/>
            <person name="Salama A."/>
            <person name="Stoeber S.D."/>
            <person name="Sweeney K.J."/>
            <person name="Truong T.G."/>
            <person name="Alvaro L.E."/>
            <person name="Isern S."/>
            <person name="Michael S.F."/>
            <person name="Monti D.L."/>
            <person name="Garlena R.A."/>
            <person name="Russell D.A."/>
            <person name="Pope W.H."/>
            <person name="Jacobs-Sera D."/>
            <person name="Hatfull G.F."/>
        </authorList>
    </citation>
    <scope>NUCLEOTIDE SEQUENCE [LARGE SCALE GENOMIC DNA]</scope>
</reference>
<accession>A0A4Y6EM39</accession>
<dbReference type="KEGG" id="vg:65120984"/>
<keyword evidence="2" id="KW-1133">Transmembrane helix</keyword>
<feature type="transmembrane region" description="Helical" evidence="2">
    <location>
        <begin position="33"/>
        <end position="50"/>
    </location>
</feature>
<evidence type="ECO:0000313" key="3">
    <source>
        <dbReference type="EMBL" id="QDF19125.1"/>
    </source>
</evidence>
<evidence type="ECO:0000256" key="2">
    <source>
        <dbReference type="SAM" id="Phobius"/>
    </source>
</evidence>
<feature type="compositionally biased region" description="Basic and acidic residues" evidence="1">
    <location>
        <begin position="111"/>
        <end position="124"/>
    </location>
</feature>
<keyword evidence="4" id="KW-1185">Reference proteome</keyword>
<dbReference type="EMBL" id="MK977699">
    <property type="protein sequence ID" value="QDF19125.1"/>
    <property type="molecule type" value="Genomic_DNA"/>
</dbReference>
<evidence type="ECO:0000313" key="4">
    <source>
        <dbReference type="Proteomes" id="UP000317864"/>
    </source>
</evidence>
<evidence type="ECO:0000256" key="1">
    <source>
        <dbReference type="SAM" id="MobiDB-lite"/>
    </source>
</evidence>
<feature type="region of interest" description="Disordered" evidence="1">
    <location>
        <begin position="94"/>
        <end position="124"/>
    </location>
</feature>
<organism evidence="3 4">
    <name type="scientific">Gordonia Phage Lollipop1437</name>
    <dbReference type="NCBI Taxonomy" id="2588505"/>
    <lineage>
        <taxon>Viruses</taxon>
        <taxon>Duplodnaviria</taxon>
        <taxon>Heunggongvirae</taxon>
        <taxon>Uroviricota</taxon>
        <taxon>Caudoviricetes</taxon>
        <taxon>Zierdtviridae</taxon>
        <taxon>Emilbogenvirinae</taxon>
        <taxon>Skysandvirus</taxon>
        <taxon>Skysandvirus lollipop1437</taxon>
    </lineage>
</organism>
<keyword evidence="2" id="KW-0812">Transmembrane</keyword>
<gene>
    <name evidence="3" type="primary">21</name>
    <name evidence="3" type="ORF">SEA_LOLLIPOP1437_21</name>
</gene>
<feature type="compositionally biased region" description="Gly residues" evidence="1">
    <location>
        <begin position="99"/>
        <end position="109"/>
    </location>
</feature>
<protein>
    <submittedName>
        <fullName evidence="3">Uncharacterized protein</fullName>
    </submittedName>
</protein>